<dbReference type="InterPro" id="IPR024079">
    <property type="entry name" value="MetalloPept_cat_dom_sf"/>
</dbReference>
<dbReference type="PANTHER" id="PTHR10127">
    <property type="entry name" value="DISCOIDIN, CUB, EGF, LAMININ , AND ZINC METALLOPROTEASE DOMAIN CONTAINING"/>
    <property type="match status" value="1"/>
</dbReference>
<feature type="signal peptide" evidence="2">
    <location>
        <begin position="1"/>
        <end position="27"/>
    </location>
</feature>
<gene>
    <name evidence="4" type="ORF">BV898_12196</name>
</gene>
<accession>A0A1W0WEE1</accession>
<dbReference type="GO" id="GO:0006508">
    <property type="term" value="P:proteolysis"/>
    <property type="evidence" value="ECO:0007669"/>
    <property type="project" value="InterPro"/>
</dbReference>
<evidence type="ECO:0000259" key="3">
    <source>
        <dbReference type="PROSITE" id="PS51864"/>
    </source>
</evidence>
<name>A0A1W0WEE1_HYPEX</name>
<dbReference type="EMBL" id="MTYJ01000121">
    <property type="protein sequence ID" value="OQV13559.1"/>
    <property type="molecule type" value="Genomic_DNA"/>
</dbReference>
<comment type="caution">
    <text evidence="4">The sequence shown here is derived from an EMBL/GenBank/DDBJ whole genome shotgun (WGS) entry which is preliminary data.</text>
</comment>
<dbReference type="Pfam" id="PF01400">
    <property type="entry name" value="Astacin"/>
    <property type="match status" value="1"/>
</dbReference>
<keyword evidence="5" id="KW-1185">Reference proteome</keyword>
<dbReference type="AlphaFoldDB" id="A0A1W0WEE1"/>
<proteinExistence type="predicted"/>
<comment type="caution">
    <text evidence="1">Lacks conserved residue(s) required for the propagation of feature annotation.</text>
</comment>
<dbReference type="PROSITE" id="PS51864">
    <property type="entry name" value="ASTACIN"/>
    <property type="match status" value="1"/>
</dbReference>
<organism evidence="4 5">
    <name type="scientific">Hypsibius exemplaris</name>
    <name type="common">Freshwater tardigrade</name>
    <dbReference type="NCBI Taxonomy" id="2072580"/>
    <lineage>
        <taxon>Eukaryota</taxon>
        <taxon>Metazoa</taxon>
        <taxon>Ecdysozoa</taxon>
        <taxon>Tardigrada</taxon>
        <taxon>Eutardigrada</taxon>
        <taxon>Parachela</taxon>
        <taxon>Hypsibioidea</taxon>
        <taxon>Hypsibiidae</taxon>
        <taxon>Hypsibius</taxon>
    </lineage>
</organism>
<dbReference type="InterPro" id="IPR001506">
    <property type="entry name" value="Peptidase_M12A"/>
</dbReference>
<evidence type="ECO:0000256" key="2">
    <source>
        <dbReference type="SAM" id="SignalP"/>
    </source>
</evidence>
<dbReference type="GO" id="GO:0004222">
    <property type="term" value="F:metalloendopeptidase activity"/>
    <property type="evidence" value="ECO:0007669"/>
    <property type="project" value="InterPro"/>
</dbReference>
<dbReference type="PANTHER" id="PTHR10127:SF850">
    <property type="entry name" value="METALLOENDOPEPTIDASE"/>
    <property type="match status" value="1"/>
</dbReference>
<dbReference type="OrthoDB" id="6431519at2759"/>
<dbReference type="SUPFAM" id="SSF55486">
    <property type="entry name" value="Metalloproteases ('zincins'), catalytic domain"/>
    <property type="match status" value="1"/>
</dbReference>
<protein>
    <recommendedName>
        <fullName evidence="3">Peptidase M12A domain-containing protein</fullName>
    </recommendedName>
</protein>
<feature type="domain" description="Peptidase M12A" evidence="3">
    <location>
        <begin position="31"/>
        <end position="97"/>
    </location>
</feature>
<evidence type="ECO:0000313" key="4">
    <source>
        <dbReference type="EMBL" id="OQV13559.1"/>
    </source>
</evidence>
<evidence type="ECO:0000313" key="5">
    <source>
        <dbReference type="Proteomes" id="UP000192578"/>
    </source>
</evidence>
<dbReference type="Proteomes" id="UP000192578">
    <property type="component" value="Unassembled WGS sequence"/>
</dbReference>
<feature type="chain" id="PRO_5012031754" description="Peptidase M12A domain-containing protein" evidence="2">
    <location>
        <begin position="28"/>
        <end position="97"/>
    </location>
</feature>
<keyword evidence="2" id="KW-0732">Signal</keyword>
<evidence type="ECO:0000256" key="1">
    <source>
        <dbReference type="PROSITE-ProRule" id="PRU01211"/>
    </source>
</evidence>
<reference evidence="5" key="1">
    <citation type="submission" date="2017-01" db="EMBL/GenBank/DDBJ databases">
        <title>Comparative genomics of anhydrobiosis in the tardigrade Hypsibius dujardini.</title>
        <authorList>
            <person name="Yoshida Y."/>
            <person name="Koutsovoulos G."/>
            <person name="Laetsch D."/>
            <person name="Stevens L."/>
            <person name="Kumar S."/>
            <person name="Horikawa D."/>
            <person name="Ishino K."/>
            <person name="Komine S."/>
            <person name="Tomita M."/>
            <person name="Blaxter M."/>
            <person name="Arakawa K."/>
        </authorList>
    </citation>
    <scope>NUCLEOTIDE SEQUENCE [LARGE SCALE GENOMIC DNA]</scope>
    <source>
        <strain evidence="5">Z151</strain>
    </source>
</reference>
<dbReference type="Gene3D" id="3.40.390.10">
    <property type="entry name" value="Collagenase (Catalytic Domain)"/>
    <property type="match status" value="1"/>
</dbReference>
<sequence length="97" mass="10894">MGLPLILPRLHGLCITALITVIITVSPSPEARIRAQNDFLWPGGVVPYSFSKAFNKNQHERMLVLKAMEGFENSTCIRFIQRTTEADYLQIVAHPIS</sequence>